<evidence type="ECO:0000259" key="7">
    <source>
        <dbReference type="PROSITE" id="PS51379"/>
    </source>
</evidence>
<dbReference type="AlphaFoldDB" id="A0A7Y8KXF6"/>
<gene>
    <name evidence="8" type="ORF">F3K02_12190</name>
</gene>
<keyword evidence="9" id="KW-1185">Reference proteome</keyword>
<sequence>MINKDVFHGFLQAIHHLPEMAQPDALTDAERLVRAKAVMRAKTDRGLALDLEACVNCGYCSEACHFYQSTNDPKYSPSRKLDLLRRVHARETSAFAPLKRLFLPDITLDDLKEWQELVYDACTECGRCSMICPMGVNTARGVNVMREALFEAGLAPLELTAVAQEQAGRGTVFGVGPDELRQTVDLLRSQGITIPLDEPQADLMLVTTVIDVLLFQDALAATARILNHLGVRWTLRSAGFEAANFGLLSGSESLQKAASQRLIDEALAIGAKTVILPECGHAYPALRWEARLADGRPLPFEVLAASEFVGREITAGRLQLQPPQDPSRKITYHDACKLARHGGVVDEPRAALKALGMDLRETTPTAEQNWCCGGGAGVFLINRAEGLRHQAWGIKREQIDATGADTVVVSCGSCRLNVMAGAEADAWPTTIESVVEMVARQLPG</sequence>
<dbReference type="PROSITE" id="PS00198">
    <property type="entry name" value="4FE4S_FER_1"/>
    <property type="match status" value="1"/>
</dbReference>
<comment type="caution">
    <text evidence="8">The sequence shown here is derived from an EMBL/GenBank/DDBJ whole genome shotgun (WGS) entry which is preliminary data.</text>
</comment>
<keyword evidence="1" id="KW-0813">Transport</keyword>
<keyword evidence="5" id="KW-0408">Iron</keyword>
<dbReference type="GO" id="GO:0046872">
    <property type="term" value="F:metal ion binding"/>
    <property type="evidence" value="ECO:0007669"/>
    <property type="project" value="UniProtKB-KW"/>
</dbReference>
<feature type="domain" description="4Fe-4S ferredoxin-type" evidence="7">
    <location>
        <begin position="112"/>
        <end position="142"/>
    </location>
</feature>
<dbReference type="GO" id="GO:0051539">
    <property type="term" value="F:4 iron, 4 sulfur cluster binding"/>
    <property type="evidence" value="ECO:0007669"/>
    <property type="project" value="UniProtKB-KW"/>
</dbReference>
<evidence type="ECO:0000256" key="2">
    <source>
        <dbReference type="ARBA" id="ARBA00022485"/>
    </source>
</evidence>
<keyword evidence="6" id="KW-0411">Iron-sulfur</keyword>
<dbReference type="InterPro" id="IPR017900">
    <property type="entry name" value="4Fe4S_Fe_S_CS"/>
</dbReference>
<accession>A0A7Y8KXF6</accession>
<dbReference type="PANTHER" id="PTHR43551:SF1">
    <property type="entry name" value="HETERODISULFIDE REDUCTASE"/>
    <property type="match status" value="1"/>
</dbReference>
<dbReference type="PROSITE" id="PS51379">
    <property type="entry name" value="4FE4S_FER_2"/>
    <property type="match status" value="2"/>
</dbReference>
<protein>
    <submittedName>
        <fullName evidence="8">(Fe-S)-binding protein</fullName>
    </submittedName>
</protein>
<evidence type="ECO:0000256" key="4">
    <source>
        <dbReference type="ARBA" id="ARBA00022982"/>
    </source>
</evidence>
<keyword evidence="3" id="KW-0479">Metal-binding</keyword>
<dbReference type="Proteomes" id="UP000545507">
    <property type="component" value="Unassembled WGS sequence"/>
</dbReference>
<evidence type="ECO:0000313" key="9">
    <source>
        <dbReference type="Proteomes" id="UP000545507"/>
    </source>
</evidence>
<dbReference type="Pfam" id="PF13183">
    <property type="entry name" value="Fer4_8"/>
    <property type="match status" value="1"/>
</dbReference>
<dbReference type="EMBL" id="VYGV01000009">
    <property type="protein sequence ID" value="NWF46004.1"/>
    <property type="molecule type" value="Genomic_DNA"/>
</dbReference>
<evidence type="ECO:0000256" key="1">
    <source>
        <dbReference type="ARBA" id="ARBA00022448"/>
    </source>
</evidence>
<dbReference type="GO" id="GO:0016491">
    <property type="term" value="F:oxidoreductase activity"/>
    <property type="evidence" value="ECO:0007669"/>
    <property type="project" value="UniProtKB-ARBA"/>
</dbReference>
<dbReference type="InterPro" id="IPR017896">
    <property type="entry name" value="4Fe4S_Fe-S-bd"/>
</dbReference>
<dbReference type="RefSeq" id="WP_177135912.1">
    <property type="nucleotide sequence ID" value="NZ_VYGV01000009.1"/>
</dbReference>
<feature type="domain" description="4Fe-4S ferredoxin-type" evidence="7">
    <location>
        <begin position="45"/>
        <end position="74"/>
    </location>
</feature>
<organism evidence="8 9">
    <name type="scientific">Hydrogenophaga aromaticivorans</name>
    <dbReference type="NCBI Taxonomy" id="2610898"/>
    <lineage>
        <taxon>Bacteria</taxon>
        <taxon>Pseudomonadati</taxon>
        <taxon>Pseudomonadota</taxon>
        <taxon>Betaproteobacteria</taxon>
        <taxon>Burkholderiales</taxon>
        <taxon>Comamonadaceae</taxon>
        <taxon>Hydrogenophaga</taxon>
    </lineage>
</organism>
<dbReference type="Gene3D" id="1.10.1060.10">
    <property type="entry name" value="Alpha-helical ferredoxin"/>
    <property type="match status" value="1"/>
</dbReference>
<dbReference type="Pfam" id="PF02754">
    <property type="entry name" value="CCG"/>
    <property type="match status" value="1"/>
</dbReference>
<evidence type="ECO:0000313" key="8">
    <source>
        <dbReference type="EMBL" id="NWF46004.1"/>
    </source>
</evidence>
<dbReference type="InterPro" id="IPR009051">
    <property type="entry name" value="Helical_ferredxn"/>
</dbReference>
<keyword evidence="2" id="KW-0004">4Fe-4S</keyword>
<dbReference type="PANTHER" id="PTHR43551">
    <property type="entry name" value="FUMARATE REDUCTASE IRON-SULFUR SUBUNIT"/>
    <property type="match status" value="1"/>
</dbReference>
<dbReference type="SUPFAM" id="SSF46548">
    <property type="entry name" value="alpha-helical ferredoxin"/>
    <property type="match status" value="1"/>
</dbReference>
<evidence type="ECO:0000256" key="6">
    <source>
        <dbReference type="ARBA" id="ARBA00023014"/>
    </source>
</evidence>
<proteinExistence type="predicted"/>
<name>A0A7Y8KXF6_9BURK</name>
<dbReference type="InterPro" id="IPR004017">
    <property type="entry name" value="Cys_rich_dom"/>
</dbReference>
<reference evidence="8 9" key="1">
    <citation type="submission" date="2019-09" db="EMBL/GenBank/DDBJ databases">
        <title>Hydrogenophaga aromatica sp. nov., isolated from a para-xylene-degrading enrichment culture.</title>
        <authorList>
            <person name="Tancsics A."/>
            <person name="Banerjee S."/>
        </authorList>
    </citation>
    <scope>NUCLEOTIDE SEQUENCE [LARGE SCALE GENOMIC DNA]</scope>
    <source>
        <strain evidence="8 9">D2P1</strain>
    </source>
</reference>
<evidence type="ECO:0000256" key="5">
    <source>
        <dbReference type="ARBA" id="ARBA00023004"/>
    </source>
</evidence>
<keyword evidence="4" id="KW-0249">Electron transport</keyword>
<evidence type="ECO:0000256" key="3">
    <source>
        <dbReference type="ARBA" id="ARBA00022723"/>
    </source>
</evidence>